<organism evidence="1 2">
    <name type="scientific">Rothia aeria F0184</name>
    <dbReference type="NCBI Taxonomy" id="888019"/>
    <lineage>
        <taxon>Bacteria</taxon>
        <taxon>Bacillati</taxon>
        <taxon>Actinomycetota</taxon>
        <taxon>Actinomycetes</taxon>
        <taxon>Micrococcales</taxon>
        <taxon>Micrococcaceae</taxon>
        <taxon>Rothia</taxon>
    </lineage>
</organism>
<gene>
    <name evidence="1" type="ORF">HMPREF0742_00142</name>
</gene>
<protein>
    <submittedName>
        <fullName evidence="1">Uncharacterized protein</fullName>
    </submittedName>
</protein>
<dbReference type="AlphaFoldDB" id="U7V7L5"/>
<reference evidence="1 2" key="1">
    <citation type="submission" date="2013-08" db="EMBL/GenBank/DDBJ databases">
        <authorList>
            <person name="Weinstock G."/>
            <person name="Sodergren E."/>
            <person name="Wylie T."/>
            <person name="Fulton L."/>
            <person name="Fulton R."/>
            <person name="Fronick C."/>
            <person name="O'Laughlin M."/>
            <person name="Godfrey J."/>
            <person name="Miner T."/>
            <person name="Herter B."/>
            <person name="Appelbaum E."/>
            <person name="Cordes M."/>
            <person name="Lek S."/>
            <person name="Wollam A."/>
            <person name="Pepin K.H."/>
            <person name="Palsikar V.B."/>
            <person name="Mitreva M."/>
            <person name="Wilson R.K."/>
        </authorList>
    </citation>
    <scope>NUCLEOTIDE SEQUENCE [LARGE SCALE GENOMIC DNA]</scope>
    <source>
        <strain evidence="1 2">F0184</strain>
    </source>
</reference>
<comment type="caution">
    <text evidence="1">The sequence shown here is derived from an EMBL/GenBank/DDBJ whole genome shotgun (WGS) entry which is preliminary data.</text>
</comment>
<evidence type="ECO:0000313" key="1">
    <source>
        <dbReference type="EMBL" id="ERT67555.1"/>
    </source>
</evidence>
<accession>U7V7L5</accession>
<dbReference type="HOGENOM" id="CLU_2791380_0_0_11"/>
<name>U7V7L5_9MICC</name>
<sequence>MVIVLMVIGRRCQRYNWARAYSVNARNKTSLFYGLYRVAPNMFTLCSGGERLRTVRAILRRYCIAGSI</sequence>
<proteinExistence type="predicted"/>
<evidence type="ECO:0000313" key="2">
    <source>
        <dbReference type="Proteomes" id="UP000017174"/>
    </source>
</evidence>
<dbReference type="EMBL" id="AXZG01000008">
    <property type="protein sequence ID" value="ERT67555.1"/>
    <property type="molecule type" value="Genomic_DNA"/>
</dbReference>
<dbReference type="Proteomes" id="UP000017174">
    <property type="component" value="Unassembled WGS sequence"/>
</dbReference>